<evidence type="ECO:0000256" key="3">
    <source>
        <dbReference type="ARBA" id="ARBA00023172"/>
    </source>
</evidence>
<dbReference type="GO" id="GO:0003677">
    <property type="term" value="F:DNA binding"/>
    <property type="evidence" value="ECO:0007669"/>
    <property type="project" value="UniProtKB-UniRule"/>
</dbReference>
<dbReference type="Pfam" id="PF00589">
    <property type="entry name" value="Phage_integrase"/>
    <property type="match status" value="1"/>
</dbReference>
<evidence type="ECO:0000256" key="4">
    <source>
        <dbReference type="PROSITE-ProRule" id="PRU01248"/>
    </source>
</evidence>
<dbReference type="SUPFAM" id="SSF56349">
    <property type="entry name" value="DNA breaking-rejoining enzymes"/>
    <property type="match status" value="1"/>
</dbReference>
<feature type="domain" description="Core-binding (CB)" evidence="6">
    <location>
        <begin position="22"/>
        <end position="105"/>
    </location>
</feature>
<protein>
    <submittedName>
        <fullName evidence="7">Tyrosine recombinase XerD subunit</fullName>
    </submittedName>
</protein>
<dbReference type="PROSITE" id="PS51900">
    <property type="entry name" value="CB"/>
    <property type="match status" value="1"/>
</dbReference>
<sequence length="335" mass="39750">MTASKIQEWVKEDGETPEWVAEQPEDTRKHLHGYWKTSIVDGKKDTVKNRATAVRQFTEWFDGDITEAETSDIDEWREELVLQDYGYRSVRQKIYALSTYYNWLQDREGFEKNPVDDVDVENYEKTKQDEHLDRQYVTKEEFEAMMDACEKTRERLVCRLFWDCGVRVGEAVEIKLNDIDRRNKSITFESGKTKKMEKDDERTVYYSQAMENILIEWLENGDRNSYLGSKGDYLICSREAEQMYPGSVSDIVRDVADRAGVLKEVYEDQSERTRYFPHPHAIRKSYGVYRTQRGMPIAYLSELMGHADIETTRDKYLKFRDDDIREADRRYRPTV</sequence>
<dbReference type="AlphaFoldDB" id="A0A495R9G3"/>
<dbReference type="CDD" id="cd00397">
    <property type="entry name" value="DNA_BRE_C"/>
    <property type="match status" value="1"/>
</dbReference>
<keyword evidence="2 4" id="KW-0238">DNA-binding</keyword>
<gene>
    <name evidence="7" type="ORF">BDK61_2883</name>
</gene>
<evidence type="ECO:0000313" key="8">
    <source>
        <dbReference type="Proteomes" id="UP000268233"/>
    </source>
</evidence>
<dbReference type="InterPro" id="IPR013762">
    <property type="entry name" value="Integrase-like_cat_sf"/>
</dbReference>
<dbReference type="Proteomes" id="UP000268233">
    <property type="component" value="Unassembled WGS sequence"/>
</dbReference>
<evidence type="ECO:0000259" key="5">
    <source>
        <dbReference type="PROSITE" id="PS51898"/>
    </source>
</evidence>
<dbReference type="InterPro" id="IPR010998">
    <property type="entry name" value="Integrase_recombinase_N"/>
</dbReference>
<name>A0A495R9G3_9EURY</name>
<dbReference type="Gene3D" id="1.10.443.10">
    <property type="entry name" value="Intergrase catalytic core"/>
    <property type="match status" value="1"/>
</dbReference>
<keyword evidence="8" id="KW-1185">Reference proteome</keyword>
<dbReference type="EMBL" id="RBWW01000001">
    <property type="protein sequence ID" value="RKS83498.1"/>
    <property type="molecule type" value="Genomic_DNA"/>
</dbReference>
<dbReference type="Gene3D" id="1.10.150.130">
    <property type="match status" value="1"/>
</dbReference>
<dbReference type="GO" id="GO:0006310">
    <property type="term" value="P:DNA recombination"/>
    <property type="evidence" value="ECO:0007669"/>
    <property type="project" value="UniProtKB-KW"/>
</dbReference>
<dbReference type="PANTHER" id="PTHR30349:SF41">
    <property type="entry name" value="INTEGRASE_RECOMBINASE PROTEIN MJ0367-RELATED"/>
    <property type="match status" value="1"/>
</dbReference>
<dbReference type="InterPro" id="IPR050090">
    <property type="entry name" value="Tyrosine_recombinase_XerCD"/>
</dbReference>
<evidence type="ECO:0000256" key="1">
    <source>
        <dbReference type="ARBA" id="ARBA00022908"/>
    </source>
</evidence>
<evidence type="ECO:0000259" key="6">
    <source>
        <dbReference type="PROSITE" id="PS51900"/>
    </source>
</evidence>
<dbReference type="PANTHER" id="PTHR30349">
    <property type="entry name" value="PHAGE INTEGRASE-RELATED"/>
    <property type="match status" value="1"/>
</dbReference>
<dbReference type="InterPro" id="IPR044068">
    <property type="entry name" value="CB"/>
</dbReference>
<dbReference type="GO" id="GO:0015074">
    <property type="term" value="P:DNA integration"/>
    <property type="evidence" value="ECO:0007669"/>
    <property type="project" value="UniProtKB-KW"/>
</dbReference>
<accession>A0A495R9G3</accession>
<proteinExistence type="predicted"/>
<keyword evidence="1" id="KW-0229">DNA integration</keyword>
<dbReference type="InterPro" id="IPR011010">
    <property type="entry name" value="DNA_brk_join_enz"/>
</dbReference>
<comment type="caution">
    <text evidence="7">The sequence shown here is derived from an EMBL/GenBank/DDBJ whole genome shotgun (WGS) entry which is preliminary data.</text>
</comment>
<dbReference type="PROSITE" id="PS51898">
    <property type="entry name" value="TYR_RECOMBINASE"/>
    <property type="match status" value="1"/>
</dbReference>
<feature type="domain" description="Tyr recombinase" evidence="5">
    <location>
        <begin position="132"/>
        <end position="329"/>
    </location>
</feature>
<evidence type="ECO:0000313" key="7">
    <source>
        <dbReference type="EMBL" id="RKS83498.1"/>
    </source>
</evidence>
<organism evidence="7 8">
    <name type="scientific">Haloarcula quadrata</name>
    <dbReference type="NCBI Taxonomy" id="182779"/>
    <lineage>
        <taxon>Archaea</taxon>
        <taxon>Methanobacteriati</taxon>
        <taxon>Methanobacteriota</taxon>
        <taxon>Stenosarchaea group</taxon>
        <taxon>Halobacteria</taxon>
        <taxon>Halobacteriales</taxon>
        <taxon>Haloarculaceae</taxon>
        <taxon>Haloarcula</taxon>
    </lineage>
</organism>
<reference evidence="7 8" key="1">
    <citation type="submission" date="2018-10" db="EMBL/GenBank/DDBJ databases">
        <title>Genomic Encyclopedia of Archaeal and Bacterial Type Strains, Phase II (KMG-II): from individual species to whole genera.</title>
        <authorList>
            <person name="Goeker M."/>
        </authorList>
    </citation>
    <scope>NUCLEOTIDE SEQUENCE [LARGE SCALE GENOMIC DNA]</scope>
    <source>
        <strain evidence="7 8">DSM 11927</strain>
    </source>
</reference>
<evidence type="ECO:0000256" key="2">
    <source>
        <dbReference type="ARBA" id="ARBA00023125"/>
    </source>
</evidence>
<keyword evidence="3" id="KW-0233">DNA recombination</keyword>
<dbReference type="InterPro" id="IPR002104">
    <property type="entry name" value="Integrase_catalytic"/>
</dbReference>